<accession>A0A448WQA7</accession>
<keyword evidence="2" id="KW-1185">Reference proteome</keyword>
<evidence type="ECO:0000313" key="1">
    <source>
        <dbReference type="EMBL" id="VEL17492.1"/>
    </source>
</evidence>
<dbReference type="EMBL" id="CAAALY010032843">
    <property type="protein sequence ID" value="VEL17492.1"/>
    <property type="molecule type" value="Genomic_DNA"/>
</dbReference>
<name>A0A448WQA7_9PLAT</name>
<reference evidence="1" key="1">
    <citation type="submission" date="2018-11" db="EMBL/GenBank/DDBJ databases">
        <authorList>
            <consortium name="Pathogen Informatics"/>
        </authorList>
    </citation>
    <scope>NUCLEOTIDE SEQUENCE</scope>
</reference>
<dbReference type="Proteomes" id="UP000784294">
    <property type="component" value="Unassembled WGS sequence"/>
</dbReference>
<dbReference type="AlphaFoldDB" id="A0A448WQA7"/>
<gene>
    <name evidence="1" type="ORF">PXEA_LOCUS10932</name>
</gene>
<evidence type="ECO:0000313" key="2">
    <source>
        <dbReference type="Proteomes" id="UP000784294"/>
    </source>
</evidence>
<sequence length="100" mass="11288">MTCTLQSPCPGLDFFRRTISFPVQLRFTTLSTSTKPNQLSELNQELAFTSRDVFNINSSLYQLLHESIIFGMKALAGGRRHILLLRQLPVSRESSDGQLT</sequence>
<proteinExistence type="predicted"/>
<comment type="caution">
    <text evidence="1">The sequence shown here is derived from an EMBL/GenBank/DDBJ whole genome shotgun (WGS) entry which is preliminary data.</text>
</comment>
<organism evidence="1 2">
    <name type="scientific">Protopolystoma xenopodis</name>
    <dbReference type="NCBI Taxonomy" id="117903"/>
    <lineage>
        <taxon>Eukaryota</taxon>
        <taxon>Metazoa</taxon>
        <taxon>Spiralia</taxon>
        <taxon>Lophotrochozoa</taxon>
        <taxon>Platyhelminthes</taxon>
        <taxon>Monogenea</taxon>
        <taxon>Polyopisthocotylea</taxon>
        <taxon>Polystomatidea</taxon>
        <taxon>Polystomatidae</taxon>
        <taxon>Protopolystoma</taxon>
    </lineage>
</organism>
<protein>
    <submittedName>
        <fullName evidence="1">Uncharacterized protein</fullName>
    </submittedName>
</protein>